<dbReference type="RefSeq" id="WP_013920895.1">
    <property type="nucleotide sequence ID" value="NC_015690.1"/>
</dbReference>
<name>F8FN84_PAEMK</name>
<accession>F8FN84</accession>
<dbReference type="AlphaFoldDB" id="F8FN84"/>
<evidence type="ECO:0000313" key="1">
    <source>
        <dbReference type="EMBL" id="AEI45754.1"/>
    </source>
</evidence>
<dbReference type="PATRIC" id="fig|1036673.3.peg.6759"/>
<protein>
    <submittedName>
        <fullName evidence="1">Uncharacterized protein</fullName>
    </submittedName>
</protein>
<dbReference type="EMBL" id="CP002869">
    <property type="protein sequence ID" value="AEI45754.1"/>
    <property type="molecule type" value="Genomic_DNA"/>
</dbReference>
<reference evidence="2" key="1">
    <citation type="submission" date="2011-06" db="EMBL/GenBank/DDBJ databases">
        <title>Complete genome sequence of Paenibacillus mucilaginosus KNP414.</title>
        <authorList>
            <person name="Wang J."/>
            <person name="Hu S."/>
            <person name="Hu X."/>
            <person name="Zhang B."/>
            <person name="Dong D."/>
            <person name="Zhang S."/>
            <person name="Zhao K."/>
            <person name="Wu D."/>
        </authorList>
    </citation>
    <scope>NUCLEOTIDE SEQUENCE [LARGE SCALE GENOMIC DNA]</scope>
    <source>
        <strain evidence="2">KNP414</strain>
    </source>
</reference>
<organism evidence="1 2">
    <name type="scientific">Paenibacillus mucilaginosus (strain KNP414)</name>
    <dbReference type="NCBI Taxonomy" id="1036673"/>
    <lineage>
        <taxon>Bacteria</taxon>
        <taxon>Bacillati</taxon>
        <taxon>Bacillota</taxon>
        <taxon>Bacilli</taxon>
        <taxon>Bacillales</taxon>
        <taxon>Paenibacillaceae</taxon>
        <taxon>Paenibacillus</taxon>
    </lineage>
</organism>
<reference evidence="1 2" key="2">
    <citation type="journal article" date="2013" name="Genome Announc.">
        <title>Genome Sequence of Growth-Improving Paenibacillus mucilaginosus Strain KNP414.</title>
        <authorList>
            <person name="Lu J.J."/>
            <person name="Wang J.F."/>
            <person name="Hu X.F."/>
        </authorList>
    </citation>
    <scope>NUCLEOTIDE SEQUENCE [LARGE SCALE GENOMIC DNA]</scope>
    <source>
        <strain evidence="1 2">KNP414</strain>
    </source>
</reference>
<gene>
    <name evidence="1" type="ordered locus">KNP414_07244</name>
</gene>
<sequence length="162" mass="18246">MSHYPTDIEEFQNALLGLKGITGIESGVENLEPIDTEMLGYSACAHLPHAALLRTGGGLEQEVLIQFEIAFDYSPESLQSVEFLAWWVRDCARSGTKVQLRPFALPPETPLGRQLGTTLKWHMDLFIDGVEESLEPALEEVRRLRHSLETAIRLYDIPLKDQ</sequence>
<evidence type="ECO:0000313" key="2">
    <source>
        <dbReference type="Proteomes" id="UP000006620"/>
    </source>
</evidence>
<dbReference type="Proteomes" id="UP000006620">
    <property type="component" value="Chromosome"/>
</dbReference>
<dbReference type="KEGG" id="pms:KNP414_07244"/>
<dbReference type="HOGENOM" id="CLU_138506_0_0_9"/>
<proteinExistence type="predicted"/>